<feature type="transmembrane region" description="Helical" evidence="1">
    <location>
        <begin position="43"/>
        <end position="63"/>
    </location>
</feature>
<protein>
    <submittedName>
        <fullName evidence="2">Uncharacterized protein</fullName>
    </submittedName>
</protein>
<keyword evidence="3" id="KW-1185">Reference proteome</keyword>
<keyword evidence="1" id="KW-1133">Transmembrane helix</keyword>
<keyword evidence="1" id="KW-0812">Transmembrane</keyword>
<evidence type="ECO:0000313" key="2">
    <source>
        <dbReference type="EMBL" id="KAB7504062.1"/>
    </source>
</evidence>
<feature type="transmembrane region" description="Helical" evidence="1">
    <location>
        <begin position="199"/>
        <end position="224"/>
    </location>
</feature>
<evidence type="ECO:0000256" key="1">
    <source>
        <dbReference type="SAM" id="Phobius"/>
    </source>
</evidence>
<gene>
    <name evidence="2" type="ORF">Anas_10832</name>
</gene>
<name>A0A5N5TC28_9CRUS</name>
<dbReference type="Proteomes" id="UP000326759">
    <property type="component" value="Unassembled WGS sequence"/>
</dbReference>
<feature type="transmembrane region" description="Helical" evidence="1">
    <location>
        <begin position="12"/>
        <end position="31"/>
    </location>
</feature>
<reference evidence="2 3" key="1">
    <citation type="journal article" date="2019" name="PLoS Biol.">
        <title>Sex chromosomes control vertical transmission of feminizing Wolbachia symbionts in an isopod.</title>
        <authorList>
            <person name="Becking T."/>
            <person name="Chebbi M.A."/>
            <person name="Giraud I."/>
            <person name="Moumen B."/>
            <person name="Laverre T."/>
            <person name="Caubet Y."/>
            <person name="Peccoud J."/>
            <person name="Gilbert C."/>
            <person name="Cordaux R."/>
        </authorList>
    </citation>
    <scope>NUCLEOTIDE SEQUENCE [LARGE SCALE GENOMIC DNA]</scope>
    <source>
        <strain evidence="2">ANa2</strain>
        <tissue evidence="2">Whole body excluding digestive tract and cuticle</tissue>
    </source>
</reference>
<comment type="caution">
    <text evidence="2">The sequence shown here is derived from an EMBL/GenBank/DDBJ whole genome shotgun (WGS) entry which is preliminary data.</text>
</comment>
<sequence length="252" mass="28895">MNLRRRLKCAYRAYVLIKVIQLVYQIVYVALLAERNDGNITPFIMVGSLILILICISCCKVIKHNVILFYGNASYLGYFNLIKLDVLLFLFALCGYPEAHSYSKQLKLINQKNLHAQDIKDSLGLELGKMNRDSRDLLDEATDNQINTTTNILVDKALDLRSGIISFMNFEDNSSEPVDNLASENNVITTQTLNEPTEYISSLLLLTIFSFIFQFIGILTFGYIEFLKYRIRKLPEPTDIDIYRELASFSFN</sequence>
<keyword evidence="1" id="KW-0472">Membrane</keyword>
<accession>A0A5N5TC28</accession>
<dbReference type="AlphaFoldDB" id="A0A5N5TC28"/>
<dbReference type="EMBL" id="SEYY01003863">
    <property type="protein sequence ID" value="KAB7504062.1"/>
    <property type="molecule type" value="Genomic_DNA"/>
</dbReference>
<organism evidence="2 3">
    <name type="scientific">Armadillidium nasatum</name>
    <dbReference type="NCBI Taxonomy" id="96803"/>
    <lineage>
        <taxon>Eukaryota</taxon>
        <taxon>Metazoa</taxon>
        <taxon>Ecdysozoa</taxon>
        <taxon>Arthropoda</taxon>
        <taxon>Crustacea</taxon>
        <taxon>Multicrustacea</taxon>
        <taxon>Malacostraca</taxon>
        <taxon>Eumalacostraca</taxon>
        <taxon>Peracarida</taxon>
        <taxon>Isopoda</taxon>
        <taxon>Oniscidea</taxon>
        <taxon>Crinocheta</taxon>
        <taxon>Armadillidiidae</taxon>
        <taxon>Armadillidium</taxon>
    </lineage>
</organism>
<evidence type="ECO:0000313" key="3">
    <source>
        <dbReference type="Proteomes" id="UP000326759"/>
    </source>
</evidence>
<feature type="transmembrane region" description="Helical" evidence="1">
    <location>
        <begin position="75"/>
        <end position="93"/>
    </location>
</feature>
<proteinExistence type="predicted"/>